<sequence>MEAYEQVQKGPVKLKGIADLSVAKKEKEKEKEGEGEGEDKAKLLEVAFEKMQKWQMEQILKKACKTHKQRTEDFNRHLDVLTQHHDIPKRETKGQFLIDHICNYYSLLEKDYFGIRYVDPDKQRHWLEPNKSISKQMKSHPPYTMCFRVKFYPHEPLKIKEELTRYLLYLQIKRDIFHGRLLCSFSDAAYLGACIVQAELGDYDPDEHLENYISEFEIFPKQSQKLERKIMEIHKNDLRGQNPPVAEFNLLLKAHTLETYGVDPHPCKDSTGTTTFLGFTAAGFVVFQGNKRIHLIKWPDVCKLKFEGKTFHVIGMQKEKKAMLAFHTSTPAACKHLWKCGVENQAFYKHWGDEAGSDGTPYPSGPSSVELCEGSKGSPEYAKSSQIKTVSSSKIFFKGSRFRYSGKVAKEVVEASSKIQREPPEVHRANITQSRSSHSLNKQLIINMEPLQPLLPSPTEQDEALPLGEGIPLPKEDSSAPLTSSSPVKEARGYEDPPSEEEDSIKEEPLTISELTYNPSGSLLPTPVDDDEIDMLFDCSSRLELEREDTDSFEELEADENAFLIAEEEELKEARRALSWSYDILTGHFRVNPLVKSFSRLLVVGLGLLLFVFPLLLLLLESGIDLSFLCEIRQTPEFEQFHYEYYCPLKEWVAGKVNLMLYMLGCS</sequence>
<dbReference type="Pfam" id="PF09379">
    <property type="entry name" value="FERM_N"/>
    <property type="match status" value="1"/>
</dbReference>
<dbReference type="PANTHER" id="PTHR23280:SF8">
    <property type="entry name" value="FERM DOMAIN-CONTAINING PROTEIN 3"/>
    <property type="match status" value="1"/>
</dbReference>
<dbReference type="InterPro" id="IPR029071">
    <property type="entry name" value="Ubiquitin-like_domsf"/>
</dbReference>
<dbReference type="Gene3D" id="1.20.80.10">
    <property type="match status" value="1"/>
</dbReference>
<organism evidence="4 5">
    <name type="scientific">Fukomys damarensis</name>
    <name type="common">Damaraland mole rat</name>
    <name type="synonym">Cryptomys damarensis</name>
    <dbReference type="NCBI Taxonomy" id="885580"/>
    <lineage>
        <taxon>Eukaryota</taxon>
        <taxon>Metazoa</taxon>
        <taxon>Chordata</taxon>
        <taxon>Craniata</taxon>
        <taxon>Vertebrata</taxon>
        <taxon>Euteleostomi</taxon>
        <taxon>Mammalia</taxon>
        <taxon>Eutheria</taxon>
        <taxon>Euarchontoglires</taxon>
        <taxon>Glires</taxon>
        <taxon>Rodentia</taxon>
        <taxon>Hystricomorpha</taxon>
        <taxon>Bathyergidae</taxon>
        <taxon>Fukomys</taxon>
    </lineage>
</organism>
<dbReference type="InterPro" id="IPR019748">
    <property type="entry name" value="FERM_central"/>
</dbReference>
<dbReference type="SMART" id="SM01195">
    <property type="entry name" value="FA"/>
    <property type="match status" value="1"/>
</dbReference>
<dbReference type="InterPro" id="IPR011993">
    <property type="entry name" value="PH-like_dom_sf"/>
</dbReference>
<dbReference type="Pfam" id="PF00373">
    <property type="entry name" value="FERM_M"/>
    <property type="match status" value="1"/>
</dbReference>
<dbReference type="SMART" id="SM00295">
    <property type="entry name" value="B41"/>
    <property type="match status" value="1"/>
</dbReference>
<dbReference type="SMART" id="SM01196">
    <property type="entry name" value="FERM_C"/>
    <property type="match status" value="1"/>
</dbReference>
<dbReference type="InterPro" id="IPR035963">
    <property type="entry name" value="FERM_2"/>
</dbReference>
<dbReference type="PROSITE" id="PS00660">
    <property type="entry name" value="FERM_1"/>
    <property type="match status" value="1"/>
</dbReference>
<dbReference type="SUPFAM" id="SSF50729">
    <property type="entry name" value="PH domain-like"/>
    <property type="match status" value="1"/>
</dbReference>
<gene>
    <name evidence="4" type="ORF">H920_09020</name>
</gene>
<dbReference type="CDD" id="cd14473">
    <property type="entry name" value="FERM_B-lobe"/>
    <property type="match status" value="1"/>
</dbReference>
<dbReference type="InterPro" id="IPR019747">
    <property type="entry name" value="FERM_CS"/>
</dbReference>
<dbReference type="Gene3D" id="3.10.20.90">
    <property type="entry name" value="Phosphatidylinositol 3-kinase Catalytic Subunit, Chain A, domain 1"/>
    <property type="match status" value="1"/>
</dbReference>
<dbReference type="FunFam" id="1.20.80.10:FF:000006">
    <property type="entry name" value="FERM domain-containing protein 5 isoform X1"/>
    <property type="match status" value="1"/>
</dbReference>
<keyword evidence="2" id="KW-0812">Transmembrane</keyword>
<dbReference type="InterPro" id="IPR000299">
    <property type="entry name" value="FERM_domain"/>
</dbReference>
<dbReference type="SUPFAM" id="SSF54236">
    <property type="entry name" value="Ubiquitin-like"/>
    <property type="match status" value="1"/>
</dbReference>
<dbReference type="InterPro" id="IPR019749">
    <property type="entry name" value="Band_41_domain"/>
</dbReference>
<dbReference type="PRINTS" id="PR00935">
    <property type="entry name" value="BAND41"/>
</dbReference>
<dbReference type="InterPro" id="IPR014847">
    <property type="entry name" value="FA"/>
</dbReference>
<accession>A0A091E3E2</accession>
<dbReference type="InterPro" id="IPR018980">
    <property type="entry name" value="FERM_PH-like_C"/>
</dbReference>
<keyword evidence="5" id="KW-1185">Reference proteome</keyword>
<keyword evidence="2" id="KW-0472">Membrane</keyword>
<reference evidence="4 5" key="1">
    <citation type="submission" date="2013-11" db="EMBL/GenBank/DDBJ databases">
        <title>The Damaraland mole rat (Fukomys damarensis) genome and evolution of African mole rats.</title>
        <authorList>
            <person name="Gladyshev V.N."/>
            <person name="Fang X."/>
        </authorList>
    </citation>
    <scope>NUCLEOTIDE SEQUENCE [LARGE SCALE GENOMIC DNA]</scope>
    <source>
        <tissue evidence="4">Liver</tissue>
    </source>
</reference>
<evidence type="ECO:0000256" key="1">
    <source>
        <dbReference type="SAM" id="MobiDB-lite"/>
    </source>
</evidence>
<dbReference type="Pfam" id="PF08736">
    <property type="entry name" value="FA"/>
    <property type="match status" value="1"/>
</dbReference>
<dbReference type="FunFam" id="2.30.29.30:FF:000043">
    <property type="entry name" value="FERM domain-containing protein 5"/>
    <property type="match status" value="1"/>
</dbReference>
<dbReference type="PROSITE" id="PS50057">
    <property type="entry name" value="FERM_3"/>
    <property type="match status" value="1"/>
</dbReference>
<keyword evidence="2" id="KW-1133">Transmembrane helix</keyword>
<dbReference type="GO" id="GO:0005856">
    <property type="term" value="C:cytoskeleton"/>
    <property type="evidence" value="ECO:0007669"/>
    <property type="project" value="TreeGrafter"/>
</dbReference>
<dbReference type="EMBL" id="KN122584">
    <property type="protein sequence ID" value="KFO29591.1"/>
    <property type="molecule type" value="Genomic_DNA"/>
</dbReference>
<feature type="region of interest" description="Disordered" evidence="1">
    <location>
        <begin position="453"/>
        <end position="506"/>
    </location>
</feature>
<proteinExistence type="predicted"/>
<feature type="region of interest" description="Disordered" evidence="1">
    <location>
        <begin position="416"/>
        <end position="437"/>
    </location>
</feature>
<dbReference type="SUPFAM" id="SSF47031">
    <property type="entry name" value="Second domain of FERM"/>
    <property type="match status" value="1"/>
</dbReference>
<evidence type="ECO:0000313" key="4">
    <source>
        <dbReference type="EMBL" id="KFO29591.1"/>
    </source>
</evidence>
<name>A0A091E3E2_FUKDA</name>
<evidence type="ECO:0000256" key="2">
    <source>
        <dbReference type="SAM" id="Phobius"/>
    </source>
</evidence>
<dbReference type="Pfam" id="PF09380">
    <property type="entry name" value="FERM_C"/>
    <property type="match status" value="1"/>
</dbReference>
<dbReference type="GO" id="GO:0031032">
    <property type="term" value="P:actomyosin structure organization"/>
    <property type="evidence" value="ECO:0007669"/>
    <property type="project" value="TreeGrafter"/>
</dbReference>
<dbReference type="CDD" id="cd17102">
    <property type="entry name" value="FERM_F1_FRMD3"/>
    <property type="match status" value="1"/>
</dbReference>
<protein>
    <submittedName>
        <fullName evidence="4">FERM domain-containing protein 3</fullName>
    </submittedName>
</protein>
<dbReference type="Proteomes" id="UP000028990">
    <property type="component" value="Unassembled WGS sequence"/>
</dbReference>
<feature type="transmembrane region" description="Helical" evidence="2">
    <location>
        <begin position="598"/>
        <end position="620"/>
    </location>
</feature>
<dbReference type="eggNOG" id="KOG3530">
    <property type="taxonomic scope" value="Eukaryota"/>
</dbReference>
<evidence type="ECO:0000259" key="3">
    <source>
        <dbReference type="PROSITE" id="PS50057"/>
    </source>
</evidence>
<feature type="compositionally biased region" description="Basic and acidic residues" evidence="1">
    <location>
        <begin position="416"/>
        <end position="428"/>
    </location>
</feature>
<dbReference type="STRING" id="885580.ENSFDAP00000013213"/>
<dbReference type="InterPro" id="IPR014352">
    <property type="entry name" value="FERM/acyl-CoA-bd_prot_sf"/>
</dbReference>
<dbReference type="Gene3D" id="2.30.29.30">
    <property type="entry name" value="Pleckstrin-homology domain (PH domain)/Phosphotyrosine-binding domain (PTB)"/>
    <property type="match status" value="1"/>
</dbReference>
<dbReference type="AlphaFoldDB" id="A0A091E3E2"/>
<dbReference type="InterPro" id="IPR018979">
    <property type="entry name" value="FERM_N"/>
</dbReference>
<feature type="domain" description="FERM" evidence="3">
    <location>
        <begin position="71"/>
        <end position="352"/>
    </location>
</feature>
<dbReference type="PANTHER" id="PTHR23280">
    <property type="entry name" value="4.1 G PROTEIN"/>
    <property type="match status" value="1"/>
</dbReference>
<evidence type="ECO:0000313" key="5">
    <source>
        <dbReference type="Proteomes" id="UP000028990"/>
    </source>
</evidence>